<keyword evidence="3" id="KW-1185">Reference proteome</keyword>
<dbReference type="Proteomes" id="UP000440578">
    <property type="component" value="Unassembled WGS sequence"/>
</dbReference>
<evidence type="ECO:0000313" key="2">
    <source>
        <dbReference type="EMBL" id="KAF0291630.1"/>
    </source>
</evidence>
<accession>A0A6A4VK03</accession>
<organism evidence="2 3">
    <name type="scientific">Amphibalanus amphitrite</name>
    <name type="common">Striped barnacle</name>
    <name type="synonym">Balanus amphitrite</name>
    <dbReference type="NCBI Taxonomy" id="1232801"/>
    <lineage>
        <taxon>Eukaryota</taxon>
        <taxon>Metazoa</taxon>
        <taxon>Ecdysozoa</taxon>
        <taxon>Arthropoda</taxon>
        <taxon>Crustacea</taxon>
        <taxon>Multicrustacea</taxon>
        <taxon>Cirripedia</taxon>
        <taxon>Thoracica</taxon>
        <taxon>Thoracicalcarea</taxon>
        <taxon>Balanomorpha</taxon>
        <taxon>Balanoidea</taxon>
        <taxon>Balanidae</taxon>
        <taxon>Amphibalaninae</taxon>
        <taxon>Amphibalanus</taxon>
    </lineage>
</organism>
<dbReference type="OrthoDB" id="186626at2759"/>
<keyword evidence="1" id="KW-0472">Membrane</keyword>
<evidence type="ECO:0000256" key="1">
    <source>
        <dbReference type="SAM" id="Phobius"/>
    </source>
</evidence>
<dbReference type="EMBL" id="VIIS01001863">
    <property type="protein sequence ID" value="KAF0291630.1"/>
    <property type="molecule type" value="Genomic_DNA"/>
</dbReference>
<protein>
    <submittedName>
        <fullName evidence="2">Uncharacterized protein</fullName>
    </submittedName>
</protein>
<keyword evidence="1" id="KW-0812">Transmembrane</keyword>
<gene>
    <name evidence="2" type="ORF">FJT64_010274</name>
</gene>
<name>A0A6A4VK03_AMPAM</name>
<dbReference type="AlphaFoldDB" id="A0A6A4VK03"/>
<reference evidence="2 3" key="1">
    <citation type="submission" date="2019-07" db="EMBL/GenBank/DDBJ databases">
        <title>Draft genome assembly of a fouling barnacle, Amphibalanus amphitrite (Darwin, 1854): The first reference genome for Thecostraca.</title>
        <authorList>
            <person name="Kim W."/>
        </authorList>
    </citation>
    <scope>NUCLEOTIDE SEQUENCE [LARGE SCALE GENOMIC DNA]</scope>
    <source>
        <strain evidence="2">SNU_AA5</strain>
        <tissue evidence="2">Soma without cirri and trophi</tissue>
    </source>
</reference>
<evidence type="ECO:0000313" key="3">
    <source>
        <dbReference type="Proteomes" id="UP000440578"/>
    </source>
</evidence>
<keyword evidence="1" id="KW-1133">Transmembrane helix</keyword>
<sequence length="490" mass="55368">MEDAHREWLWRTAGRLGRTALLLGLVACTWWPALVGCLSCLSIALPLKWLHELWLSSRSALAGPYHMTRTVLVSGGHRPQGLHVARALRKEGFRVVVVSPRSCLATLAFYSTCVDRVIQVPCPRTAPQHYARELHRIAIDYRVDFFLPMPAPKEVEAESAAASQLSRIGVSCLCVPLPHVADFVRLDRFYELVESMNMETVMYYKVRDMARVAGLYRRGVIVINGCRFMAKTAAPNGLHESKWLPMPRSLSEAQQKYDGVIGDASGSTWVVAKFTAGYQYLLTVVVRKNRVLASVACREGRTLHMVRSREMEQWAVQFFRRLPREVSGAFTFRFLKTVPEGRRTTYLPVFCKPCADLSMLFVDGRMGVLSALLADGVQPPAVDVFSEPRRPLCVYSGYAQLMRLAELLPQPRQLLAELARSVKLLLRGREAVFSLCDPLPFLLWNHVLLPWRLVRGLLCGGRTVDQFDFLSGQFRDAGEWFAGLEEEQRL</sequence>
<proteinExistence type="predicted"/>
<comment type="caution">
    <text evidence="2">The sequence shown here is derived from an EMBL/GenBank/DDBJ whole genome shotgun (WGS) entry which is preliminary data.</text>
</comment>
<feature type="transmembrane region" description="Helical" evidence="1">
    <location>
        <begin position="21"/>
        <end position="47"/>
    </location>
</feature>
<dbReference type="Gene3D" id="3.40.50.20">
    <property type="match status" value="1"/>
</dbReference>